<feature type="transmembrane region" description="Helical" evidence="6">
    <location>
        <begin position="2507"/>
        <end position="2529"/>
    </location>
</feature>
<dbReference type="InterPro" id="IPR036397">
    <property type="entry name" value="RNaseH_sf"/>
</dbReference>
<keyword evidence="4 6" id="KW-0472">Membrane</keyword>
<evidence type="ECO:0000313" key="8">
    <source>
        <dbReference type="WBParaSite" id="maker-uti_cns_0000961-snap-gene-0.2-mRNA-1"/>
    </source>
</evidence>
<protein>
    <submittedName>
        <fullName evidence="8">G_PROTEIN_RECEP_F1_2 domain-containing protein</fullName>
    </submittedName>
</protein>
<feature type="transmembrane region" description="Helical" evidence="6">
    <location>
        <begin position="3385"/>
        <end position="3405"/>
    </location>
</feature>
<dbReference type="InterPro" id="IPR036259">
    <property type="entry name" value="MFS_trans_sf"/>
</dbReference>
<feature type="transmembrane region" description="Helical" evidence="6">
    <location>
        <begin position="180"/>
        <end position="203"/>
    </location>
</feature>
<feature type="region of interest" description="Disordered" evidence="5">
    <location>
        <begin position="2295"/>
        <end position="2316"/>
    </location>
</feature>
<keyword evidence="7" id="KW-1185">Reference proteome</keyword>
<feature type="region of interest" description="Disordered" evidence="5">
    <location>
        <begin position="1034"/>
        <end position="1143"/>
    </location>
</feature>
<keyword evidence="2 6" id="KW-0812">Transmembrane</keyword>
<feature type="compositionally biased region" description="Low complexity" evidence="5">
    <location>
        <begin position="3570"/>
        <end position="3580"/>
    </location>
</feature>
<evidence type="ECO:0000256" key="2">
    <source>
        <dbReference type="ARBA" id="ARBA00022692"/>
    </source>
</evidence>
<feature type="compositionally biased region" description="Low complexity" evidence="5">
    <location>
        <begin position="1082"/>
        <end position="1108"/>
    </location>
</feature>
<feature type="region of interest" description="Disordered" evidence="5">
    <location>
        <begin position="4138"/>
        <end position="4157"/>
    </location>
</feature>
<dbReference type="Proteomes" id="UP000095280">
    <property type="component" value="Unplaced"/>
</dbReference>
<feature type="compositionally biased region" description="Polar residues" evidence="5">
    <location>
        <begin position="3934"/>
        <end position="3952"/>
    </location>
</feature>
<evidence type="ECO:0000256" key="3">
    <source>
        <dbReference type="ARBA" id="ARBA00022989"/>
    </source>
</evidence>
<feature type="region of interest" description="Disordered" evidence="5">
    <location>
        <begin position="4460"/>
        <end position="4520"/>
    </location>
</feature>
<dbReference type="GO" id="GO:0022857">
    <property type="term" value="F:transmembrane transporter activity"/>
    <property type="evidence" value="ECO:0007669"/>
    <property type="project" value="TreeGrafter"/>
</dbReference>
<feature type="region of interest" description="Disordered" evidence="5">
    <location>
        <begin position="2535"/>
        <end position="2583"/>
    </location>
</feature>
<dbReference type="InterPro" id="IPR050382">
    <property type="entry name" value="MFS_Na/Anion_cotransporter"/>
</dbReference>
<dbReference type="Gene3D" id="2.40.70.10">
    <property type="entry name" value="Acid Proteases"/>
    <property type="match status" value="1"/>
</dbReference>
<feature type="region of interest" description="Disordered" evidence="5">
    <location>
        <begin position="5011"/>
        <end position="5035"/>
    </location>
</feature>
<feature type="compositionally biased region" description="Polar residues" evidence="5">
    <location>
        <begin position="2353"/>
        <end position="2375"/>
    </location>
</feature>
<feature type="transmembrane region" description="Helical" evidence="6">
    <location>
        <begin position="59"/>
        <end position="81"/>
    </location>
</feature>
<feature type="region of interest" description="Disordered" evidence="5">
    <location>
        <begin position="732"/>
        <end position="795"/>
    </location>
</feature>
<reference evidence="8" key="1">
    <citation type="submission" date="2016-11" db="UniProtKB">
        <authorList>
            <consortium name="WormBaseParasite"/>
        </authorList>
    </citation>
    <scope>IDENTIFICATION</scope>
</reference>
<feature type="compositionally biased region" description="Low complexity" evidence="5">
    <location>
        <begin position="1166"/>
        <end position="1181"/>
    </location>
</feature>
<feature type="compositionally biased region" description="Basic and acidic residues" evidence="5">
    <location>
        <begin position="2569"/>
        <end position="2583"/>
    </location>
</feature>
<dbReference type="GO" id="GO:0016020">
    <property type="term" value="C:membrane"/>
    <property type="evidence" value="ECO:0007669"/>
    <property type="project" value="UniProtKB-SubCell"/>
</dbReference>
<dbReference type="SUPFAM" id="SSF53098">
    <property type="entry name" value="Ribonuclease H-like"/>
    <property type="match status" value="1"/>
</dbReference>
<feature type="transmembrane region" description="Helical" evidence="6">
    <location>
        <begin position="3473"/>
        <end position="3498"/>
    </location>
</feature>
<dbReference type="PANTHER" id="PTHR11662">
    <property type="entry name" value="SOLUTE CARRIER FAMILY 17"/>
    <property type="match status" value="1"/>
</dbReference>
<dbReference type="Gene3D" id="1.20.1070.10">
    <property type="entry name" value="Rhodopsin 7-helix transmembrane proteins"/>
    <property type="match status" value="1"/>
</dbReference>
<keyword evidence="3 6" id="KW-1133">Transmembrane helix</keyword>
<feature type="compositionally biased region" description="Polar residues" evidence="5">
    <location>
        <begin position="3724"/>
        <end position="3733"/>
    </location>
</feature>
<name>A0A1I8G5L2_9PLAT</name>
<dbReference type="PANTHER" id="PTHR11662:SF456">
    <property type="entry name" value="VESICULAR GLUTAMATE TRANSPORTER, ISOFORM A"/>
    <property type="match status" value="1"/>
</dbReference>
<evidence type="ECO:0000256" key="4">
    <source>
        <dbReference type="ARBA" id="ARBA00023136"/>
    </source>
</evidence>
<feature type="region of interest" description="Disordered" evidence="5">
    <location>
        <begin position="3934"/>
        <end position="3959"/>
    </location>
</feature>
<feature type="transmembrane region" description="Helical" evidence="6">
    <location>
        <begin position="20"/>
        <end position="47"/>
    </location>
</feature>
<dbReference type="InterPro" id="IPR021109">
    <property type="entry name" value="Peptidase_aspartic_dom_sf"/>
</dbReference>
<feature type="compositionally biased region" description="Polar residues" evidence="5">
    <location>
        <begin position="2548"/>
        <end position="2566"/>
    </location>
</feature>
<evidence type="ECO:0000256" key="6">
    <source>
        <dbReference type="SAM" id="Phobius"/>
    </source>
</evidence>
<feature type="compositionally biased region" description="Low complexity" evidence="5">
    <location>
        <begin position="4468"/>
        <end position="4492"/>
    </location>
</feature>
<accession>A0A1I8G5L2</accession>
<feature type="region of interest" description="Disordered" evidence="5">
    <location>
        <begin position="2341"/>
        <end position="2378"/>
    </location>
</feature>
<organism evidence="7 8">
    <name type="scientific">Macrostomum lignano</name>
    <dbReference type="NCBI Taxonomy" id="282301"/>
    <lineage>
        <taxon>Eukaryota</taxon>
        <taxon>Metazoa</taxon>
        <taxon>Spiralia</taxon>
        <taxon>Lophotrochozoa</taxon>
        <taxon>Platyhelminthes</taxon>
        <taxon>Rhabditophora</taxon>
        <taxon>Macrostomorpha</taxon>
        <taxon>Macrostomida</taxon>
        <taxon>Macrostomidae</taxon>
        <taxon>Macrostomum</taxon>
    </lineage>
</organism>
<feature type="transmembrane region" description="Helical" evidence="6">
    <location>
        <begin position="3510"/>
        <end position="3528"/>
    </location>
</feature>
<sequence length="5068" mass="548129">VKDSYPTPWFFDESWNWVTWHIFVWLFPLLCGLGAIVNAGAFFVIATNRKVFPYVTRQYMLVITMNDFLILTFKAATHYLLYMSYFVRENAWTWYRTPRNVSFPLCIVYDFLTYYALGASESEANFDARKRSWFLALITAMALLLPILYVSNRDWNAEFNVCDIKSLNYVLNIYNPFDLYFGRVFLLSALIIGTAAICLLLVWNNRSTKRMQLEAGTDTGKGRHRSLIRITLILVFLNVTFLVTALPWSIVSQLHVHLEKSMGRDPYMILLRHLNTVVYANNALNWPIYFMGRNFRAAFASSFLPKWLGKAGITARCRLCCDKNKSDSMEKPSQSSANNGNGNGYILNCDNLIGLSAILGRCHRVILFAGPSGQQFRHLLGRVAAGLRQATAGHLAAFHSPVAFAVVEAELLARRHGGAGRMFGSQAWLINLAPVPILSASMQAPGAGRSANKDDHPIAGFAGGSLQVRFDVEQVRIVGPRVGLGVGDQLARVGAHVAAGGDELPGPEAPAAAVVGEEHGAVEADSALHNLESGEAAHLDIRTQGHPSALSHRPSRQSQVTMVADRSTGRRLNIWIVRVERQRQGLGAAGQVAVEQSLRRASDRGSGGCGGGRLHALTKLKVAAKFYGRFALLIYGGGIGAGQAEGECGPMVAVGAGQMEGRVAAQVGLVRVAAAIVRHQHRVLLAQGYGFMAKGCLLIYSKREDCELLDATKSCYALEFWYLRRSAVTSPGLSNRSAARCNSDRPSRSTRCGLAPQSSRRTRQSAWPLSAAHIAGVQPPRSGRSSRPGQASNRLRRKLHQPCTAAIVGVGAGRQQQPGNRLAALPCGQQQRRAPAVVETVGIDPGGQEQLGQGHAVGQCAGVQQTAAFALRIALVRAGSAVQQQAGRFAEITGAGGPPKALGGVRRRPTGRHGGGQQAGVGAVQDLVCQLLLAVRGLIVVVVGADAAAVVELCGSHCFRLLAAAGFELHHLARELSASRTDQVLAPGGQVLSAQQSGRCGRLLAGEQLVQLADCSQTDGGLGASRHTRLAGQQLRMPAQAVSAAPRPPLLDTPRSRCSAWRSPRPSGPWRPAGSDRRLRRPPTAAGAAAALALTGPRDRPAAAASPDRGCRQSSPQRRRQEATSAGSGTARFGHKRPRDAGRQARLPALQASIAGVQPHESAALASSGRPDSSSDSRPACPCRARVCAGVRPLRAGRSACPGSAASRSRTQAGWPTRQARCSGVQPSLLTRPGRAPCDSSRRSIGSNGLALASISGVQSARFNGSTGTLRHAESIFTLNSTMLNKQHLATRSSQSAAARASACAASCSARLPSKFDCPAKSAPLASRQGNDGVAGSGMVLRQPPGGLAAVSFGGFAGNSILNDEGVEIALLSQTEQPLQLTAATPPASPDIMAIELAVSNAYCVPYSPRHRKPKLRISCLTIFLLPRCRMMPLRKADFSVGDARSRIVRPGQQLGQAAARLGREAAHQAEQDGGQVVDSESGRVAADCSNYSMAKGAHMTEFISTSWCSCIEPEARLIAWYIKLRKLSIMSVLCPIQFCASASRRCCRVRLAIAAADCVAVRSAGVKADKNLFGQVQQHTLRHLSVSLYNKASQGADERLELQLGGSQRPFEQVEHGLHELAVANIDSSLSSLSSSHSTPTCGAASCGRSASEELSLTSSSSSMRCGTSLLRRAALPGETGGGAGLLFCMAVNSQPNSFSLVRISAFRAGWLAESRCCCCRSADSAPLESRPQASHSCNSWGVQILSSLLASAGGNCCVDSTPDRQSRMAEPCGSIWALESSERAAILRNALPALAPSSPPNCIQRSTALIMSRAAWMQRTLELSGSLGNNEKISRSSASLNVLPRRGVVSGAEAVQQAVHPLEQVGLQYVIGVHECVANVFAVAAKFFAIVFAEFGFGCFVWQLAFAQQHHHKAHGPEISGPRSLGPPCLAGSHAPWNVATGVAAEYARRDGDDDDSKSMERLPDIARGAPPFMHLKRLTWNRPTRWLHLVSSHEVSSSCSRYQKYKAESETCSSVGNRPGASVQRSTMANSLWPSRQGIDAAAVHLFRTMTSAENLSEICHNPRYACLEVLLDGCPFLRRQQNGAELLRYDAQQFRQGANCFHVSLLRFTTTAGLDIIHYGLDNSGPMVRAHVEGQMGNGYAQFRHYSMISLAKPVNQARQSLLFKQSSQQAVGSQRLQLIDETAAVPPTSRGFLAGGAGAVPLPEATLLHPDATAGWGAGHDRRCSSCSIPTAAASASGRACVARARLMPEANAPHRASTRSPAHCSWPLLASKEAGAMLGRQRAAWVSERAKEAARRSGRRPPPAGRLSGRRLSAGGLIKLYSFCRLPVRSRASRRKLAASAPHSGESDSASMRTSRQAKNSPTPWQTRATRPEMNWARLATSESAKLDCRCSSSDWRTSCFSRQAQRLDKAYAWRCSTEVNKQEMESISGMEGDSTAENALDDPQSTGSLDETTAITFDSTADVTATESADSPLFSMETTAAQIGSTKTPISLSQHLDQSAIIAGVVIGLLLIALTLAGVCLARVNRRRASRDNGGRESASRKTNTSSSREPNPYTNPCFNATKEEMGERSNNTEEPAKCPWLHNNWRRGWDEDEALNVSPPAQFLPASRTPAVPWNRWLDAFDFYCQAAQIWTPRPAGEEALTDEARRLATVCKNHWLHLLGFEGQWMARARNAIADGHTFWQTRDQLTTVFGDRPNVMVARHRFREQQQLPGEDAVTFVAALRELSATCSYGPLADEMIRDQLAQKTSSTRIRERLLMEDAARLTLEQADVIATTIEDAAAGSKAMAATSSFESVQTVQQAARRQGPGSAPPDSRVELQLGDCLKTVSLMVDCGAKVSLLNEATARSLSDIDLKPSAVQLRAYGRKKIAVAGLATVCVKYRSQELQHDFHITRSGENIVRRDLMQKLGIQVQLHLLQPRDANIGIANVDIASEFPAVFDGSIGLCRGAVHQPRINTAVPPVQQPLRRLPLAEQQQVGEELDAAGITERLNRSLMDSIRASRADNVPMQDALLQFLESYRSTPHTLTGKSPAELMLGRRWRTPMSLLAPVKNAAAAQLDIAKRIQQRQQRTAAYTDQRRGAQQPTLRTGDWVRIRRPTLWQTAAPGTSKRWCRHLCNQTTRHLRLASLIPSWVSKSGQCKMEGERFDNRLLVQPKDHRLWLCDGPLVRDVLCSATAAWLQAGRHQLVACGNGICKDRGADVEPPETGPAAVLTWSSRNQPGLPRPAAACIDPTQQKLEPPGPDRERDREEAESAQEGGIDERKGSHDSTSPTVGLLHAIFYIGFLVTHGYRVATWRLGFPVTGAGFVPTCTIRLAQGLFEYIYCMHSSFGLLWFPCWLLLVHETPELDPAVSDAEKLIIKEGRDPVGEHTKAIPWRTIFTSGPVLFCILGGILADAIIDKSACSLTVVRKAFTGFGFGLEAACCYALSGVQSGIAAVLLLNLGVGASGVTVAGWQVNHLDLAPQFASLLIGISASFGTLGGILSSIVIGAMTQPQTLWNWQKPFILTGSVLTGGVVVYSLLGSGELQPWAMKAGEGVTDKMNDVATKEPSSSCRKARGSKHSAPAPAGWVGPPAVKDQQQVDLGVDSLDTEAATRRRARSAAAAINCDRAFKLNRKLLECHQPPWPLDFEQPKLYVEEQYDEDVMSRSAHLPLFLPTDPIVAALSLSSPVVGVRMPEAALVGLPVLLERQAAIHPLLEHHPFAGAAGSRRRRQRQRLQSPASTPSAVNLTAAASVCGEDTAAQRSCWHRSNVLHQNASVASPARSRLQSTDTEGDYDGPRRTGSRRVSANEAAPGSPTVSSVSGSRSEYCTAMWSKYTLGRQTLAPRWDTLPTGVGTADAADEGDWQREASGSSSSSSCVRCILRKASDRLTLRSSSLCFLSRAVSSIGGLKVDDRPVAWLCEQMPHILVTIVRDFPTARITSTSSMITAPRSTKSNAARTNTWSHAKPKQGSDLRQRVHLYQEAEVPIRLRNRRILGRRVRQRLQLLGEVGGEVRPRDRAVLVSVHPQEQPLGHLGRGDIWQHGRPAGGAAEAVDASHHRQQVTPADLAVLVGIVQGEKPVKFVLQRAPAETAHHGHELLEAEPVRLRRLLSRVIKRQGQKTVEQQTGAIGALLLELGVQPAQQLDAQSGACGQLAERSRPRSRHHPWQQRHQLFGLSISQLDAVAAAGSRDSEAAARRASLTAKQFPREPANKPATLEQRTTRLGDGLLGVAAGGVLHAVAASTASGAEGSTLLGLEFAHLWLADSMRLQLQQQTPNTQTGPGVSRHNKTGRLFLGMRLSVIELVNRLHSRSYSCCDKEMKLAARRRKVGPDEVAPLRTAGGVQVSVAGTKRQHRLVGVSLLRTGRRLTPETLDIFDCSWKRDRKFAESERGGGCGGGVCPCGRSSRGELMLSCRSERSPAGGCWRLRQPDRTERPRRRVKAISSRASRTAPEVSKVVTAAALAILELKLPPSPRPPSSERCVGSEGSSGGCVRLPGSAGASGESDEGSKHCGRECRPIDAFPTGPRRPAEVDPARVRLHGELERPSRLLRPGQSVANAPVLGARVRVLRSDVASEAGAGYCLSAIDDNALGLWPDEPRPAVVGVDDRHQDVSLGGALKRPAPVRGADPQAVDADAVRPVSFQRPRHPYLPRVRADDERGRARARRQAVDDAAVLAEVGVLGSHVADYRPNAGVLLRGEGKVVCRRLQLEPRRAVVGVEDPDEQVGGGPVRRLLGLAGVRRVVAALEVQDDCCQVKTVARLPVQCQRQHQHEGAEAARLHPESVSAVTNEFHPEAVPRYKSEQRPNLMHRRTNWRCFVYVDNKRRGGKDRLVVVPVEHGDQDADLAAERRLSRIDAANFSPMTRSSFPIELSNQLQLVLNSLSRFVAHQRELKQARRLRHQRARDHRIPAGVAVANEESLNWGEYFRRIVIRVQHVHRERRRYGFDVAVGSVIHRDCHQAVLPVTGLLVVEAIKRPEPQFATVVEAEYANLWRIRLRHGDAKLLTGRPDWCIVIDVQHPDADGEGGGEAAAAQHISGRHAERLASSRNGSCGDLSFGAFSARRNMPGSDGLPPEQFTSE</sequence>
<feature type="region of interest" description="Disordered" evidence="5">
    <location>
        <begin position="3764"/>
        <end position="3811"/>
    </location>
</feature>
<feature type="compositionally biased region" description="Basic and acidic residues" evidence="5">
    <location>
        <begin position="2537"/>
        <end position="2547"/>
    </location>
</feature>
<feature type="transmembrane region" description="Helical" evidence="6">
    <location>
        <begin position="101"/>
        <end position="120"/>
    </location>
</feature>
<feature type="compositionally biased region" description="Low complexity" evidence="5">
    <location>
        <begin position="3801"/>
        <end position="3811"/>
    </location>
</feature>
<feature type="region of interest" description="Disordered" evidence="5">
    <location>
        <begin position="1197"/>
        <end position="1220"/>
    </location>
</feature>
<feature type="compositionally biased region" description="Polar residues" evidence="5">
    <location>
        <begin position="783"/>
        <end position="793"/>
    </location>
</feature>
<feature type="transmembrane region" description="Helical" evidence="6">
    <location>
        <begin position="132"/>
        <end position="150"/>
    </location>
</feature>
<feature type="transmembrane region" description="Helical" evidence="6">
    <location>
        <begin position="3441"/>
        <end position="3461"/>
    </location>
</feature>
<feature type="compositionally biased region" description="Low complexity" evidence="5">
    <location>
        <begin position="1059"/>
        <end position="1073"/>
    </location>
</feature>
<proteinExistence type="predicted"/>
<dbReference type="GO" id="GO:0006820">
    <property type="term" value="P:monoatomic anion transport"/>
    <property type="evidence" value="ECO:0007669"/>
    <property type="project" value="TreeGrafter"/>
</dbReference>
<dbReference type="SUPFAM" id="SSF103473">
    <property type="entry name" value="MFS general substrate transporter"/>
    <property type="match status" value="1"/>
</dbReference>
<feature type="compositionally biased region" description="Basic and acidic residues" evidence="5">
    <location>
        <begin position="3248"/>
        <end position="3258"/>
    </location>
</feature>
<dbReference type="Gene3D" id="3.30.420.10">
    <property type="entry name" value="Ribonuclease H-like superfamily/Ribonuclease H"/>
    <property type="match status" value="1"/>
</dbReference>
<dbReference type="InterPro" id="IPR012337">
    <property type="entry name" value="RNaseH-like_sf"/>
</dbReference>
<dbReference type="SUPFAM" id="SSF81321">
    <property type="entry name" value="Family A G protein-coupled receptor-like"/>
    <property type="match status" value="1"/>
</dbReference>
<feature type="transmembrane region" description="Helical" evidence="6">
    <location>
        <begin position="230"/>
        <end position="251"/>
    </location>
</feature>
<dbReference type="WBParaSite" id="maker-uti_cns_0000961-snap-gene-0.2-mRNA-1">
    <property type="protein sequence ID" value="maker-uti_cns_0000961-snap-gene-0.2-mRNA-1"/>
    <property type="gene ID" value="maker-uti_cns_0000961-snap-gene-0.2"/>
</dbReference>
<feature type="region of interest" description="Disordered" evidence="5">
    <location>
        <begin position="3550"/>
        <end position="3580"/>
    </location>
</feature>
<feature type="region of interest" description="Disordered" evidence="5">
    <location>
        <begin position="1160"/>
        <end position="1181"/>
    </location>
</feature>
<feature type="transmembrane region" description="Helical" evidence="6">
    <location>
        <begin position="3329"/>
        <end position="3347"/>
    </location>
</feature>
<comment type="subcellular location">
    <subcellularLocation>
        <location evidence="1">Membrane</location>
        <topology evidence="1">Multi-pass membrane protein</topology>
    </subcellularLocation>
</comment>
<evidence type="ECO:0000313" key="7">
    <source>
        <dbReference type="Proteomes" id="UP000095280"/>
    </source>
</evidence>
<dbReference type="GO" id="GO:0003676">
    <property type="term" value="F:nucleic acid binding"/>
    <property type="evidence" value="ECO:0007669"/>
    <property type="project" value="InterPro"/>
</dbReference>
<evidence type="ECO:0000256" key="1">
    <source>
        <dbReference type="ARBA" id="ARBA00004141"/>
    </source>
</evidence>
<feature type="compositionally biased region" description="Basic and acidic residues" evidence="5">
    <location>
        <begin position="4496"/>
        <end position="4507"/>
    </location>
</feature>
<feature type="region of interest" description="Disordered" evidence="5">
    <location>
        <begin position="3710"/>
        <end position="3733"/>
    </location>
</feature>
<evidence type="ECO:0000256" key="5">
    <source>
        <dbReference type="SAM" id="MobiDB-lite"/>
    </source>
</evidence>
<feature type="compositionally biased region" description="Polar residues" evidence="5">
    <location>
        <begin position="756"/>
        <end position="767"/>
    </location>
</feature>
<feature type="region of interest" description="Disordered" evidence="5">
    <location>
        <begin position="3207"/>
        <end position="3275"/>
    </location>
</feature>